<evidence type="ECO:0000256" key="26">
    <source>
        <dbReference type="SAM" id="Phobius"/>
    </source>
</evidence>
<dbReference type="InterPro" id="IPR017441">
    <property type="entry name" value="Protein_kinase_ATP_BS"/>
</dbReference>
<dbReference type="PROSITE" id="PS50011">
    <property type="entry name" value="PROTEIN_KINASE_DOM"/>
    <property type="match status" value="1"/>
</dbReference>
<evidence type="ECO:0000256" key="11">
    <source>
        <dbReference type="ARBA" id="ARBA00022737"/>
    </source>
</evidence>
<keyword evidence="12 24" id="KW-0547">Nucleotide-binding</keyword>
<evidence type="ECO:0000256" key="3">
    <source>
        <dbReference type="ARBA" id="ARBA00012513"/>
    </source>
</evidence>
<dbReference type="GO" id="GO:0005524">
    <property type="term" value="F:ATP binding"/>
    <property type="evidence" value="ECO:0007669"/>
    <property type="project" value="UniProtKB-UniRule"/>
</dbReference>
<evidence type="ECO:0000256" key="8">
    <source>
        <dbReference type="ARBA" id="ARBA00022679"/>
    </source>
</evidence>
<dbReference type="PANTHER" id="PTHR27008:SF499">
    <property type="entry name" value="OS06G0581500 PROTEIN"/>
    <property type="match status" value="1"/>
</dbReference>
<evidence type="ECO:0000256" key="22">
    <source>
        <dbReference type="ARBA" id="ARBA00056628"/>
    </source>
</evidence>
<dbReference type="GO" id="GO:0005886">
    <property type="term" value="C:plasma membrane"/>
    <property type="evidence" value="ECO:0007669"/>
    <property type="project" value="UniProtKB-SubCell"/>
</dbReference>
<evidence type="ECO:0000256" key="18">
    <source>
        <dbReference type="ARBA" id="ARBA00023180"/>
    </source>
</evidence>
<evidence type="ECO:0000256" key="13">
    <source>
        <dbReference type="ARBA" id="ARBA00022777"/>
    </source>
</evidence>
<keyword evidence="11" id="KW-0677">Repeat</keyword>
<evidence type="ECO:0000256" key="9">
    <source>
        <dbReference type="ARBA" id="ARBA00022692"/>
    </source>
</evidence>
<evidence type="ECO:0000256" key="20">
    <source>
        <dbReference type="ARBA" id="ARBA00048679"/>
    </source>
</evidence>
<dbReference type="Gene3D" id="1.10.510.10">
    <property type="entry name" value="Transferase(Phosphotransferase) domain 1"/>
    <property type="match status" value="1"/>
</dbReference>
<feature type="transmembrane region" description="Helical" evidence="26">
    <location>
        <begin position="80"/>
        <end position="103"/>
    </location>
</feature>
<keyword evidence="9 26" id="KW-0812">Transmembrane</keyword>
<proteinExistence type="inferred from homology"/>
<keyword evidence="16 26" id="KW-0472">Membrane</keyword>
<evidence type="ECO:0000256" key="1">
    <source>
        <dbReference type="ARBA" id="ARBA00004162"/>
    </source>
</evidence>
<keyword evidence="13" id="KW-0418">Kinase</keyword>
<keyword evidence="17" id="KW-0675">Receptor</keyword>
<dbReference type="EMBL" id="CM008049">
    <property type="protein sequence ID" value="PVH47605.1"/>
    <property type="molecule type" value="Genomic_DNA"/>
</dbReference>
<comment type="function">
    <text evidence="22">The processed protein kinase Xa21 chain released by protein cleavage after X.oryzae pv. oryzae protein Ax21 detection translocates into the nucleus where it can bind and regulate WRKY62, a transcription factor. Confers resistance to the bacterial pathogen X.oryzae pv. oryzae (Xoo).</text>
</comment>
<keyword evidence="7" id="KW-0433">Leucine-rich repeat</keyword>
<dbReference type="PANTHER" id="PTHR27008">
    <property type="entry name" value="OS04G0122200 PROTEIN"/>
    <property type="match status" value="1"/>
</dbReference>
<keyword evidence="8" id="KW-0808">Transferase</keyword>
<dbReference type="PROSITE" id="PS00108">
    <property type="entry name" value="PROTEIN_KINASE_ST"/>
    <property type="match status" value="1"/>
</dbReference>
<organism evidence="28">
    <name type="scientific">Panicum hallii</name>
    <dbReference type="NCBI Taxonomy" id="206008"/>
    <lineage>
        <taxon>Eukaryota</taxon>
        <taxon>Viridiplantae</taxon>
        <taxon>Streptophyta</taxon>
        <taxon>Embryophyta</taxon>
        <taxon>Tracheophyta</taxon>
        <taxon>Spermatophyta</taxon>
        <taxon>Magnoliopsida</taxon>
        <taxon>Liliopsida</taxon>
        <taxon>Poales</taxon>
        <taxon>Poaceae</taxon>
        <taxon>PACMAD clade</taxon>
        <taxon>Panicoideae</taxon>
        <taxon>Panicodae</taxon>
        <taxon>Paniceae</taxon>
        <taxon>Panicinae</taxon>
        <taxon>Panicum</taxon>
        <taxon>Panicum sect. Panicum</taxon>
    </lineage>
</organism>
<dbReference type="SUPFAM" id="SSF56112">
    <property type="entry name" value="Protein kinase-like (PK-like)"/>
    <property type="match status" value="1"/>
</dbReference>
<comment type="catalytic activity">
    <reaction evidence="19">
        <text>L-threonyl-[protein] + ATP = O-phospho-L-threonyl-[protein] + ADP + H(+)</text>
        <dbReference type="Rhea" id="RHEA:46608"/>
        <dbReference type="Rhea" id="RHEA-COMP:11060"/>
        <dbReference type="Rhea" id="RHEA-COMP:11605"/>
        <dbReference type="ChEBI" id="CHEBI:15378"/>
        <dbReference type="ChEBI" id="CHEBI:30013"/>
        <dbReference type="ChEBI" id="CHEBI:30616"/>
        <dbReference type="ChEBI" id="CHEBI:61977"/>
        <dbReference type="ChEBI" id="CHEBI:456216"/>
        <dbReference type="EC" id="2.7.11.1"/>
    </reaction>
</comment>
<keyword evidence="18" id="KW-0325">Glycoprotein</keyword>
<evidence type="ECO:0000256" key="15">
    <source>
        <dbReference type="ARBA" id="ARBA00022989"/>
    </source>
</evidence>
<dbReference type="InterPro" id="IPR051809">
    <property type="entry name" value="Plant_receptor-like_S/T_kinase"/>
</dbReference>
<dbReference type="Pfam" id="PF00069">
    <property type="entry name" value="Pkinase"/>
    <property type="match status" value="1"/>
</dbReference>
<dbReference type="Proteomes" id="UP000243499">
    <property type="component" value="Chromosome 4"/>
</dbReference>
<dbReference type="FunFam" id="3.30.200.20:FF:000432">
    <property type="entry name" value="LRR receptor-like serine/threonine-protein kinase EFR"/>
    <property type="match status" value="1"/>
</dbReference>
<evidence type="ECO:0000256" key="2">
    <source>
        <dbReference type="ARBA" id="ARBA00004389"/>
    </source>
</evidence>
<evidence type="ECO:0000256" key="17">
    <source>
        <dbReference type="ARBA" id="ARBA00023170"/>
    </source>
</evidence>
<dbReference type="Gene3D" id="3.30.200.20">
    <property type="entry name" value="Phosphorylase Kinase, domain 1"/>
    <property type="match status" value="1"/>
</dbReference>
<dbReference type="InterPro" id="IPR008271">
    <property type="entry name" value="Ser/Thr_kinase_AS"/>
</dbReference>
<dbReference type="Gramene" id="PVH47605">
    <property type="protein sequence ID" value="PVH47605"/>
    <property type="gene ID" value="PAHAL_4G100300"/>
</dbReference>
<dbReference type="InterPro" id="IPR011009">
    <property type="entry name" value="Kinase-like_dom_sf"/>
</dbReference>
<dbReference type="SMART" id="SM00220">
    <property type="entry name" value="S_TKc"/>
    <property type="match status" value="1"/>
</dbReference>
<feature type="domain" description="Protein kinase" evidence="27">
    <location>
        <begin position="135"/>
        <end position="445"/>
    </location>
</feature>
<comment type="subcellular location">
    <subcellularLocation>
        <location evidence="1">Cell membrane</location>
        <topology evidence="1">Single-pass membrane protein</topology>
    </subcellularLocation>
    <subcellularLocation>
        <location evidence="2">Endoplasmic reticulum membrane</location>
        <topology evidence="2">Single-pass membrane protein</topology>
    </subcellularLocation>
</comment>
<evidence type="ECO:0000256" key="10">
    <source>
        <dbReference type="ARBA" id="ARBA00022729"/>
    </source>
</evidence>
<dbReference type="FunFam" id="1.10.510.10:FF:000358">
    <property type="entry name" value="Putative leucine-rich repeat receptor-like serine/threonine-protein kinase"/>
    <property type="match status" value="1"/>
</dbReference>
<comment type="function">
    <text evidence="21">Receptor kinase that detects X.oryzae pv. oryzae protein Ax21 to promote innate immunity. Following X.oryzae pv. oryzae protein Ax21 detection, undergoes cleavage, releasing the processed protein kinase Xa21 chain.</text>
</comment>
<evidence type="ECO:0000256" key="25">
    <source>
        <dbReference type="RuleBase" id="RU000304"/>
    </source>
</evidence>
<evidence type="ECO:0000256" key="23">
    <source>
        <dbReference type="ARBA" id="ARBA00072040"/>
    </source>
</evidence>
<dbReference type="PROSITE" id="PS00107">
    <property type="entry name" value="PROTEIN_KINASE_ATP"/>
    <property type="match status" value="1"/>
</dbReference>
<dbReference type="InterPro" id="IPR000719">
    <property type="entry name" value="Prot_kinase_dom"/>
</dbReference>
<evidence type="ECO:0000256" key="6">
    <source>
        <dbReference type="ARBA" id="ARBA00022553"/>
    </source>
</evidence>
<evidence type="ECO:0000256" key="7">
    <source>
        <dbReference type="ARBA" id="ARBA00022614"/>
    </source>
</evidence>
<feature type="binding site" evidence="24">
    <location>
        <position position="164"/>
    </location>
    <ligand>
        <name>ATP</name>
        <dbReference type="ChEBI" id="CHEBI:30616"/>
    </ligand>
</feature>
<evidence type="ECO:0000256" key="12">
    <source>
        <dbReference type="ARBA" id="ARBA00022741"/>
    </source>
</evidence>
<protein>
    <recommendedName>
        <fullName evidence="23">Receptor kinase-like protein Xa21</fullName>
        <ecNumber evidence="3">2.7.11.1</ecNumber>
    </recommendedName>
</protein>
<dbReference type="EC" id="2.7.11.1" evidence="3"/>
<evidence type="ECO:0000256" key="24">
    <source>
        <dbReference type="PROSITE-ProRule" id="PRU10141"/>
    </source>
</evidence>
<name>A0A2T8JCH7_9POAL</name>
<reference evidence="28" key="1">
    <citation type="submission" date="2018-04" db="EMBL/GenBank/DDBJ databases">
        <title>WGS assembly of Panicum hallii.</title>
        <authorList>
            <person name="Lovell J."/>
            <person name="Jenkins J."/>
            <person name="Lowry D."/>
            <person name="Mamidi S."/>
            <person name="Sreedasyam A."/>
            <person name="Weng X."/>
            <person name="Barry K."/>
            <person name="Bonette J."/>
            <person name="Campitelli B."/>
            <person name="Daum C."/>
            <person name="Gordon S."/>
            <person name="Gould B."/>
            <person name="Lipzen A."/>
            <person name="Macqueen A."/>
            <person name="Palacio-Mejia J."/>
            <person name="Plott C."/>
            <person name="Shakirov E."/>
            <person name="Shu S."/>
            <person name="Yoshinaga Y."/>
            <person name="Zane M."/>
            <person name="Rokhsar D."/>
            <person name="Grimwood J."/>
            <person name="Schmutz J."/>
            <person name="Juenger T."/>
        </authorList>
    </citation>
    <scope>NUCLEOTIDE SEQUENCE [LARGE SCALE GENOMIC DNA]</scope>
    <source>
        <strain evidence="28">FIL2</strain>
    </source>
</reference>
<dbReference type="AlphaFoldDB" id="A0A2T8JCH7"/>
<evidence type="ECO:0000313" key="28">
    <source>
        <dbReference type="EMBL" id="PVH47605.1"/>
    </source>
</evidence>
<evidence type="ECO:0000256" key="21">
    <source>
        <dbReference type="ARBA" id="ARBA00054320"/>
    </source>
</evidence>
<dbReference type="GO" id="GO:0005789">
    <property type="term" value="C:endoplasmic reticulum membrane"/>
    <property type="evidence" value="ECO:0007669"/>
    <property type="project" value="UniProtKB-SubCell"/>
</dbReference>
<dbReference type="GO" id="GO:0004674">
    <property type="term" value="F:protein serine/threonine kinase activity"/>
    <property type="evidence" value="ECO:0007669"/>
    <property type="project" value="UniProtKB-KW"/>
</dbReference>
<keyword evidence="14 24" id="KW-0067">ATP-binding</keyword>
<keyword evidence="5 25" id="KW-0723">Serine/threonine-protein kinase</keyword>
<evidence type="ECO:0000256" key="4">
    <source>
        <dbReference type="ARBA" id="ARBA00022475"/>
    </source>
</evidence>
<evidence type="ECO:0000259" key="27">
    <source>
        <dbReference type="PROSITE" id="PS50011"/>
    </source>
</evidence>
<keyword evidence="10" id="KW-0732">Signal</keyword>
<sequence length="449" mass="49075">MIQRSTAAGLVSPAARDTHLVWSPWLSIQLASMGPVPTGGIFQNTGEVFIQGNKLLCANIPLLQLPQCNKEASKKWRASVILKIVGSTVLSLVLLSLFAVVILKKRKKVTQSSHPSCKELLQCSYADLVKATNGFSLANLVGSGKSGSVYKGRFEFEENTVAIKVFKLDQLGIPKSFLTECEVLRNTRHRNLVRVITACSTLDTSGHEFKALILEYMPNGSLEGWLYPKLNNYGLKRPLSLSSRITIATDIASALDYLHNRCVQPVVHCDLKPSNILLDDAMVARLADFGLAKFLQSFSHSCHHSSTSLLGPRGSIGYIAPEYGLGSKLSTEGDVYSYGIIILEMLTGKRPTDEMFTNGLNLHTFVEKAFPQKITEVLDPCIVPSSEDGDVHDNLNHGNNATDGVKSCIVQLVKLGLLCSMETPKDRPTMQDVYAEVITIKEAFAALHG</sequence>
<accession>A0A2T8JCH7</accession>
<keyword evidence="4" id="KW-1003">Cell membrane</keyword>
<evidence type="ECO:0000256" key="5">
    <source>
        <dbReference type="ARBA" id="ARBA00022527"/>
    </source>
</evidence>
<keyword evidence="15 26" id="KW-1133">Transmembrane helix</keyword>
<comment type="catalytic activity">
    <reaction evidence="20">
        <text>L-seryl-[protein] + ATP = O-phospho-L-seryl-[protein] + ADP + H(+)</text>
        <dbReference type="Rhea" id="RHEA:17989"/>
        <dbReference type="Rhea" id="RHEA-COMP:9863"/>
        <dbReference type="Rhea" id="RHEA-COMP:11604"/>
        <dbReference type="ChEBI" id="CHEBI:15378"/>
        <dbReference type="ChEBI" id="CHEBI:29999"/>
        <dbReference type="ChEBI" id="CHEBI:30616"/>
        <dbReference type="ChEBI" id="CHEBI:83421"/>
        <dbReference type="ChEBI" id="CHEBI:456216"/>
        <dbReference type="EC" id="2.7.11.1"/>
    </reaction>
</comment>
<evidence type="ECO:0000256" key="14">
    <source>
        <dbReference type="ARBA" id="ARBA00022840"/>
    </source>
</evidence>
<evidence type="ECO:0000256" key="19">
    <source>
        <dbReference type="ARBA" id="ARBA00047899"/>
    </source>
</evidence>
<evidence type="ECO:0000256" key="16">
    <source>
        <dbReference type="ARBA" id="ARBA00023136"/>
    </source>
</evidence>
<gene>
    <name evidence="28" type="ORF">PAHAL_4G100300</name>
</gene>
<keyword evidence="6" id="KW-0597">Phosphoprotein</keyword>
<comment type="similarity">
    <text evidence="25">Belongs to the protein kinase superfamily.</text>
</comment>